<dbReference type="PANTHER" id="PTHR13774:SF32">
    <property type="entry name" value="ANTISENSE-ENHANCING SEQUENCE 1"/>
    <property type="match status" value="1"/>
</dbReference>
<evidence type="ECO:0000256" key="1">
    <source>
        <dbReference type="ARBA" id="ARBA00008270"/>
    </source>
</evidence>
<proteinExistence type="inferred from homology"/>
<evidence type="ECO:0000313" key="3">
    <source>
        <dbReference type="EMBL" id="SME96156.1"/>
    </source>
</evidence>
<dbReference type="NCBIfam" id="TIGR00654">
    <property type="entry name" value="PhzF_family"/>
    <property type="match status" value="1"/>
</dbReference>
<dbReference type="Proteomes" id="UP000192920">
    <property type="component" value="Unassembled WGS sequence"/>
</dbReference>
<protein>
    <submittedName>
        <fullName evidence="3">Phenazine biosynthesis protein PhzF family</fullName>
    </submittedName>
</protein>
<feature type="active site" evidence="2">
    <location>
        <position position="47"/>
    </location>
</feature>
<evidence type="ECO:0000256" key="2">
    <source>
        <dbReference type="PIRSR" id="PIRSR016184-1"/>
    </source>
</evidence>
<dbReference type="RefSeq" id="WP_085274717.1">
    <property type="nucleotide sequence ID" value="NZ_FXAG01000002.1"/>
</dbReference>
<dbReference type="Pfam" id="PF02567">
    <property type="entry name" value="PhzC-PhzF"/>
    <property type="match status" value="1"/>
</dbReference>
<name>A0A1Y6B6Z3_9NEIS</name>
<sequence length="281" mass="29933">MRSFSFQLVNVFAESHFGGNPLAVFTDAEGLDDATMQAIARQFNLSETVFLFPSGTAAARLRIFTPSYELPFAGHPTLGSAAVLHRLGRSGDDFVLETNAGPIPLTQRDGVFTLQANAATARPSGLSLADTAEMLGLSAADIVAAPEWVSTGSEQLLVRIASREAVQAARPDPQLFMQRATLHPGRSVAYLWYENDNVATVRLFFEQHGAVIEDPGTGSACANLGGWCALNGHQPLAWRVEQGHAIDRLNVLELTVSAAGEVRVGGRVIFVGSGVFELPGS</sequence>
<dbReference type="GO" id="GO:0016853">
    <property type="term" value="F:isomerase activity"/>
    <property type="evidence" value="ECO:0007669"/>
    <property type="project" value="TreeGrafter"/>
</dbReference>
<keyword evidence="4" id="KW-1185">Reference proteome</keyword>
<evidence type="ECO:0000313" key="4">
    <source>
        <dbReference type="Proteomes" id="UP000192920"/>
    </source>
</evidence>
<dbReference type="Gene3D" id="3.10.310.10">
    <property type="entry name" value="Diaminopimelate Epimerase, Chain A, domain 1"/>
    <property type="match status" value="2"/>
</dbReference>
<dbReference type="GO" id="GO:0005737">
    <property type="term" value="C:cytoplasm"/>
    <property type="evidence" value="ECO:0007669"/>
    <property type="project" value="TreeGrafter"/>
</dbReference>
<dbReference type="STRING" id="1123014.SAMN02745746_00328"/>
<dbReference type="PANTHER" id="PTHR13774">
    <property type="entry name" value="PHENAZINE BIOSYNTHESIS PROTEIN"/>
    <property type="match status" value="1"/>
</dbReference>
<reference evidence="4" key="1">
    <citation type="submission" date="2017-04" db="EMBL/GenBank/DDBJ databases">
        <authorList>
            <person name="Varghese N."/>
            <person name="Submissions S."/>
        </authorList>
    </citation>
    <scope>NUCLEOTIDE SEQUENCE [LARGE SCALE GENOMIC DNA]</scope>
    <source>
        <strain evidence="4">DSM 22618</strain>
    </source>
</reference>
<organism evidence="3 4">
    <name type="scientific">Pseudogulbenkiania subflava DSM 22618</name>
    <dbReference type="NCBI Taxonomy" id="1123014"/>
    <lineage>
        <taxon>Bacteria</taxon>
        <taxon>Pseudomonadati</taxon>
        <taxon>Pseudomonadota</taxon>
        <taxon>Betaproteobacteria</taxon>
        <taxon>Neisseriales</taxon>
        <taxon>Chromobacteriaceae</taxon>
        <taxon>Pseudogulbenkiania</taxon>
    </lineage>
</organism>
<comment type="similarity">
    <text evidence="1">Belongs to the PhzF family.</text>
</comment>
<dbReference type="InterPro" id="IPR003719">
    <property type="entry name" value="Phenazine_PhzF-like"/>
</dbReference>
<dbReference type="AlphaFoldDB" id="A0A1Y6B6Z3"/>
<accession>A0A1Y6B6Z3</accession>
<dbReference type="PIRSF" id="PIRSF016184">
    <property type="entry name" value="PhzC_PhzF"/>
    <property type="match status" value="1"/>
</dbReference>
<dbReference type="EMBL" id="FXAG01000002">
    <property type="protein sequence ID" value="SME96156.1"/>
    <property type="molecule type" value="Genomic_DNA"/>
</dbReference>
<dbReference type="SUPFAM" id="SSF54506">
    <property type="entry name" value="Diaminopimelate epimerase-like"/>
    <property type="match status" value="1"/>
</dbReference>
<gene>
    <name evidence="3" type="ORF">SAMN02745746_00328</name>
</gene>